<protein>
    <submittedName>
        <fullName evidence="1">Uncharacterized protein</fullName>
    </submittedName>
</protein>
<name>A0A6G1D781_9ORYZ</name>
<gene>
    <name evidence="1" type="ORF">E2562_023885</name>
</gene>
<evidence type="ECO:0000313" key="2">
    <source>
        <dbReference type="Proteomes" id="UP000479710"/>
    </source>
</evidence>
<comment type="caution">
    <text evidence="1">The sequence shown here is derived from an EMBL/GenBank/DDBJ whole genome shotgun (WGS) entry which is preliminary data.</text>
</comment>
<evidence type="ECO:0000313" key="1">
    <source>
        <dbReference type="EMBL" id="KAF0908267.1"/>
    </source>
</evidence>
<dbReference type="EMBL" id="SPHZ02000007">
    <property type="protein sequence ID" value="KAF0908267.1"/>
    <property type="molecule type" value="Genomic_DNA"/>
</dbReference>
<dbReference type="AlphaFoldDB" id="A0A6G1D781"/>
<sequence length="108" mass="11410">MPADLRLCGAVVAWSQSDGGSLDVERPAAVPVLVTWSGDGGLDGERRWRRPGRGAAMAAAWTWSGDAMAAWTGSGGCSWRLVPAARTHATDLPSLVAAARPRIRWISI</sequence>
<proteinExistence type="predicted"/>
<keyword evidence="2" id="KW-1185">Reference proteome</keyword>
<accession>A0A6G1D781</accession>
<dbReference type="Proteomes" id="UP000479710">
    <property type="component" value="Unassembled WGS sequence"/>
</dbReference>
<organism evidence="1 2">
    <name type="scientific">Oryza meyeriana var. granulata</name>
    <dbReference type="NCBI Taxonomy" id="110450"/>
    <lineage>
        <taxon>Eukaryota</taxon>
        <taxon>Viridiplantae</taxon>
        <taxon>Streptophyta</taxon>
        <taxon>Embryophyta</taxon>
        <taxon>Tracheophyta</taxon>
        <taxon>Spermatophyta</taxon>
        <taxon>Magnoliopsida</taxon>
        <taxon>Liliopsida</taxon>
        <taxon>Poales</taxon>
        <taxon>Poaceae</taxon>
        <taxon>BOP clade</taxon>
        <taxon>Oryzoideae</taxon>
        <taxon>Oryzeae</taxon>
        <taxon>Oryzinae</taxon>
        <taxon>Oryza</taxon>
        <taxon>Oryza meyeriana</taxon>
    </lineage>
</organism>
<reference evidence="1 2" key="1">
    <citation type="submission" date="2019-11" db="EMBL/GenBank/DDBJ databases">
        <title>Whole genome sequence of Oryza granulata.</title>
        <authorList>
            <person name="Li W."/>
        </authorList>
    </citation>
    <scope>NUCLEOTIDE SEQUENCE [LARGE SCALE GENOMIC DNA]</scope>
    <source>
        <strain evidence="2">cv. Menghai</strain>
        <tissue evidence="1">Leaf</tissue>
    </source>
</reference>